<dbReference type="Proteomes" id="UP000185511">
    <property type="component" value="Chromosome"/>
</dbReference>
<dbReference type="KEGG" id="acad:UA74_26290"/>
<organism evidence="1 2">
    <name type="scientific">Actinoalloteichus fjordicus</name>
    <dbReference type="NCBI Taxonomy" id="1612552"/>
    <lineage>
        <taxon>Bacteria</taxon>
        <taxon>Bacillati</taxon>
        <taxon>Actinomycetota</taxon>
        <taxon>Actinomycetes</taxon>
        <taxon>Pseudonocardiales</taxon>
        <taxon>Pseudonocardiaceae</taxon>
        <taxon>Actinoalloteichus</taxon>
    </lineage>
</organism>
<accession>A0AAC9LG77</accession>
<dbReference type="EMBL" id="CP016076">
    <property type="protein sequence ID" value="APU17263.1"/>
    <property type="molecule type" value="Genomic_DNA"/>
</dbReference>
<name>A0AAC9LG77_9PSEU</name>
<evidence type="ECO:0000313" key="1">
    <source>
        <dbReference type="EMBL" id="APU17263.1"/>
    </source>
</evidence>
<dbReference type="AlphaFoldDB" id="A0AAC9LG77"/>
<proteinExistence type="predicted"/>
<reference evidence="2" key="1">
    <citation type="submission" date="2016-06" db="EMBL/GenBank/DDBJ databases">
        <title>Complete genome sequence of Actinoalloteichus fjordicus DSM 46855 (=ADI127-17), type strain of the new species Actinoalloteichus fjordicus.</title>
        <authorList>
            <person name="Ruckert C."/>
            <person name="Nouioui I."/>
            <person name="Willmese J."/>
            <person name="van Wezel G."/>
            <person name="Klenk H.-P."/>
            <person name="Kalinowski J."/>
            <person name="Zotchev S.B."/>
        </authorList>
    </citation>
    <scope>NUCLEOTIDE SEQUENCE [LARGE SCALE GENOMIC DNA]</scope>
    <source>
        <strain evidence="2">ADI127-7</strain>
    </source>
</reference>
<sequence>MTDTDGRSHDPGSAAPVGDAAAHYADWVAELRLHGTRINPKKIIRMTRLRDGRIAWLEIGSKTAGLAHILEPAKVDNFERLGTPRERIVDLVFTVIERGRLIGYHGADRPVYEIVIDGSTRRVAVDVSKNGFIVGAHPVGLRRKVRPNRDRRNFREL</sequence>
<keyword evidence="2" id="KW-1185">Reference proteome</keyword>
<gene>
    <name evidence="1" type="ORF">UA74_26290</name>
</gene>
<evidence type="ECO:0000313" key="2">
    <source>
        <dbReference type="Proteomes" id="UP000185511"/>
    </source>
</evidence>
<dbReference type="RefSeq" id="WP_083683668.1">
    <property type="nucleotide sequence ID" value="NZ_CP016076.1"/>
</dbReference>
<protein>
    <submittedName>
        <fullName evidence="1">Uncharacterized protein</fullName>
    </submittedName>
</protein>